<organism evidence="2">
    <name type="scientific">freshwater metagenome</name>
    <dbReference type="NCBI Taxonomy" id="449393"/>
    <lineage>
        <taxon>unclassified sequences</taxon>
        <taxon>metagenomes</taxon>
        <taxon>ecological metagenomes</taxon>
    </lineage>
</organism>
<gene>
    <name evidence="2" type="ORF">UFOPK1392_01604</name>
</gene>
<reference evidence="2" key="1">
    <citation type="submission" date="2020-05" db="EMBL/GenBank/DDBJ databases">
        <authorList>
            <person name="Chiriac C."/>
            <person name="Salcher M."/>
            <person name="Ghai R."/>
            <person name="Kavagutti S V."/>
        </authorList>
    </citation>
    <scope>NUCLEOTIDE SEQUENCE</scope>
</reference>
<feature type="region of interest" description="Disordered" evidence="1">
    <location>
        <begin position="1"/>
        <end position="23"/>
    </location>
</feature>
<evidence type="ECO:0000313" key="2">
    <source>
        <dbReference type="EMBL" id="CAB4323844.1"/>
    </source>
</evidence>
<evidence type="ECO:0000256" key="1">
    <source>
        <dbReference type="SAM" id="MobiDB-lite"/>
    </source>
</evidence>
<name>A0A6J5YCB7_9ZZZZ</name>
<accession>A0A6J5YCB7</accession>
<proteinExistence type="predicted"/>
<feature type="compositionally biased region" description="Basic and acidic residues" evidence="1">
    <location>
        <begin position="7"/>
        <end position="20"/>
    </location>
</feature>
<sequence>MGTRVGTHGEARLDEQRGDHPCGGTLAVRSGDVDHLEGFLRITQHRDKCSHLVEGKSVYVARRRFEIDMTVEEPERFCVVHGDRSISNALNTLLGGRGSRSSALRSGRTRLDSARNQRRVDLLKHNRGVDDDLADVFAAG</sequence>
<dbReference type="AlphaFoldDB" id="A0A6J5YCB7"/>
<dbReference type="EMBL" id="CAEMXZ010000077">
    <property type="protein sequence ID" value="CAB4323844.1"/>
    <property type="molecule type" value="Genomic_DNA"/>
</dbReference>
<protein>
    <submittedName>
        <fullName evidence="2">Unannotated protein</fullName>
    </submittedName>
</protein>